<comment type="subcellular location">
    <subcellularLocation>
        <location evidence="8 9">Cytoplasm</location>
    </subcellularLocation>
</comment>
<keyword evidence="7 8" id="KW-0413">Isomerase</keyword>
<comment type="pathway">
    <text evidence="2">Carbohydrate metabolism; erythritol degradation.</text>
</comment>
<dbReference type="InterPro" id="IPR013785">
    <property type="entry name" value="Aldolase_TIM"/>
</dbReference>
<dbReference type="PANTHER" id="PTHR21139">
    <property type="entry name" value="TRIOSEPHOSPHATE ISOMERASE"/>
    <property type="match status" value="1"/>
</dbReference>
<dbReference type="PROSITE" id="PS00171">
    <property type="entry name" value="TIM_1"/>
    <property type="match status" value="1"/>
</dbReference>
<dbReference type="OrthoDB" id="9809429at2"/>
<evidence type="ECO:0000313" key="10">
    <source>
        <dbReference type="EMBL" id="TRW49394.1"/>
    </source>
</evidence>
<evidence type="ECO:0000256" key="4">
    <source>
        <dbReference type="ARBA" id="ARBA00022432"/>
    </source>
</evidence>
<dbReference type="GO" id="GO:0004807">
    <property type="term" value="F:triose-phosphate isomerase activity"/>
    <property type="evidence" value="ECO:0007669"/>
    <property type="project" value="UniProtKB-UniRule"/>
</dbReference>
<dbReference type="CDD" id="cd00311">
    <property type="entry name" value="TIM"/>
    <property type="match status" value="1"/>
</dbReference>
<evidence type="ECO:0000256" key="6">
    <source>
        <dbReference type="ARBA" id="ARBA00023152"/>
    </source>
</evidence>
<evidence type="ECO:0000256" key="3">
    <source>
        <dbReference type="ARBA" id="ARBA00007422"/>
    </source>
</evidence>
<comment type="function">
    <text evidence="8">Involved in the gluconeogenesis. Catalyzes stereospecifically the conversion of dihydroxyacetone phosphate (DHAP) to D-glyceraldehyde-3-phosphate (G3P).</text>
</comment>
<evidence type="ECO:0000313" key="11">
    <source>
        <dbReference type="Proteomes" id="UP000320359"/>
    </source>
</evidence>
<feature type="active site" description="Proton acceptor" evidence="8">
    <location>
        <position position="163"/>
    </location>
</feature>
<gene>
    <name evidence="8" type="primary">tpiA</name>
    <name evidence="10" type="ORF">FM042_00535</name>
</gene>
<keyword evidence="6 8" id="KW-0324">Glycolysis</keyword>
<sequence>MRTSLVIANWKLNGDLALVKEMATHFAGLLKDTTTTVVVCPPAVYLKAAEIALAPVNIKVGAQNCAAHTDGAFTGEISAQMMRECGASYVLVGHSERRAIFGESDDVLAEKIARVQESELTPVFCVGETLEEREADAVESVIEAQLNAGLAQADFSNLVIAYEPVWAIGTGKTASPEQAQEVHAMIRRWLRDKAPEQADTLQILYGGSVKADNADTLFNQPDIDGGLVGGASLSPEQFDAICKAAKDT</sequence>
<name>A0A552X2Y4_9GAMM</name>
<comment type="catalytic activity">
    <reaction evidence="8 9">
        <text>D-glyceraldehyde 3-phosphate = dihydroxyacetone phosphate</text>
        <dbReference type="Rhea" id="RHEA:18585"/>
        <dbReference type="ChEBI" id="CHEBI:57642"/>
        <dbReference type="ChEBI" id="CHEBI:59776"/>
        <dbReference type="EC" id="5.3.1.1"/>
    </reaction>
</comment>
<dbReference type="NCBIfam" id="TIGR00419">
    <property type="entry name" value="tim"/>
    <property type="match status" value="1"/>
</dbReference>
<dbReference type="RefSeq" id="WP_143233816.1">
    <property type="nucleotide sequence ID" value="NZ_VJWL01000001.1"/>
</dbReference>
<feature type="binding site" evidence="8">
    <location>
        <begin position="229"/>
        <end position="230"/>
    </location>
    <ligand>
        <name>substrate</name>
    </ligand>
</feature>
<dbReference type="PROSITE" id="PS51440">
    <property type="entry name" value="TIM_2"/>
    <property type="match status" value="1"/>
</dbReference>
<dbReference type="EC" id="5.3.1.1" evidence="8 9"/>
<dbReference type="Pfam" id="PF00121">
    <property type="entry name" value="TIM"/>
    <property type="match status" value="1"/>
</dbReference>
<dbReference type="InterPro" id="IPR000652">
    <property type="entry name" value="Triosephosphate_isomerase"/>
</dbReference>
<dbReference type="EMBL" id="VJWL01000001">
    <property type="protein sequence ID" value="TRW49394.1"/>
    <property type="molecule type" value="Genomic_DNA"/>
</dbReference>
<feature type="active site" description="Electrophile" evidence="8">
    <location>
        <position position="94"/>
    </location>
</feature>
<evidence type="ECO:0000256" key="9">
    <source>
        <dbReference type="RuleBase" id="RU363013"/>
    </source>
</evidence>
<dbReference type="PANTHER" id="PTHR21139:SF42">
    <property type="entry name" value="TRIOSEPHOSPHATE ISOMERASE"/>
    <property type="match status" value="1"/>
</dbReference>
<comment type="pathway">
    <text evidence="1 8 9">Carbohydrate degradation; glycolysis; D-glyceraldehyde 3-phosphate from glycerone phosphate: step 1/1.</text>
</comment>
<dbReference type="HAMAP" id="MF_00147_B">
    <property type="entry name" value="TIM_B"/>
    <property type="match status" value="1"/>
</dbReference>
<accession>A0A552X2Y4</accession>
<evidence type="ECO:0000256" key="1">
    <source>
        <dbReference type="ARBA" id="ARBA00004680"/>
    </source>
</evidence>
<feature type="binding site" evidence="8">
    <location>
        <begin position="9"/>
        <end position="11"/>
    </location>
    <ligand>
        <name>substrate</name>
    </ligand>
</feature>
<dbReference type="GO" id="GO:0046166">
    <property type="term" value="P:glyceraldehyde-3-phosphate biosynthetic process"/>
    <property type="evidence" value="ECO:0007669"/>
    <property type="project" value="TreeGrafter"/>
</dbReference>
<evidence type="ECO:0000256" key="2">
    <source>
        <dbReference type="ARBA" id="ARBA00004939"/>
    </source>
</evidence>
<keyword evidence="11" id="KW-1185">Reference proteome</keyword>
<dbReference type="SUPFAM" id="SSF51351">
    <property type="entry name" value="Triosephosphate isomerase (TIM)"/>
    <property type="match status" value="1"/>
</dbReference>
<dbReference type="UniPathway" id="UPA00109">
    <property type="reaction ID" value="UER00189"/>
</dbReference>
<reference evidence="10 11" key="1">
    <citation type="submission" date="2019-07" db="EMBL/GenBank/DDBJ databases">
        <authorList>
            <person name="Yang M."/>
            <person name="Zhao D."/>
            <person name="Xiang H."/>
        </authorList>
    </citation>
    <scope>NUCLEOTIDE SEQUENCE [LARGE SCALE GENOMIC DNA]</scope>
    <source>
        <strain evidence="10 11">IM1326</strain>
    </source>
</reference>
<evidence type="ECO:0000256" key="7">
    <source>
        <dbReference type="ARBA" id="ARBA00023235"/>
    </source>
</evidence>
<dbReference type="InterPro" id="IPR022896">
    <property type="entry name" value="TrioseP_Isoase_bac/euk"/>
</dbReference>
<feature type="binding site" evidence="8">
    <location>
        <position position="208"/>
    </location>
    <ligand>
        <name>substrate</name>
    </ligand>
</feature>
<dbReference type="FunFam" id="3.20.20.70:FF:000016">
    <property type="entry name" value="Triosephosphate isomerase"/>
    <property type="match status" value="1"/>
</dbReference>
<keyword evidence="4 8" id="KW-0312">Gluconeogenesis</keyword>
<organism evidence="10 11">
    <name type="scientific">Aliidiomarina halalkaliphila</name>
    <dbReference type="NCBI Taxonomy" id="2593535"/>
    <lineage>
        <taxon>Bacteria</taxon>
        <taxon>Pseudomonadati</taxon>
        <taxon>Pseudomonadota</taxon>
        <taxon>Gammaproteobacteria</taxon>
        <taxon>Alteromonadales</taxon>
        <taxon>Idiomarinaceae</taxon>
        <taxon>Aliidiomarina</taxon>
    </lineage>
</organism>
<proteinExistence type="inferred from homology"/>
<dbReference type="UniPathway" id="UPA00138"/>
<dbReference type="InterPro" id="IPR020861">
    <property type="entry name" value="Triosephosphate_isomerase_AS"/>
</dbReference>
<dbReference type="Gene3D" id="3.20.20.70">
    <property type="entry name" value="Aldolase class I"/>
    <property type="match status" value="1"/>
</dbReference>
<dbReference type="AlphaFoldDB" id="A0A552X2Y4"/>
<dbReference type="InterPro" id="IPR035990">
    <property type="entry name" value="TIM_sf"/>
</dbReference>
<comment type="pathway">
    <text evidence="8 9">Carbohydrate biosynthesis; gluconeogenesis.</text>
</comment>
<dbReference type="GO" id="GO:0019563">
    <property type="term" value="P:glycerol catabolic process"/>
    <property type="evidence" value="ECO:0007669"/>
    <property type="project" value="TreeGrafter"/>
</dbReference>
<evidence type="ECO:0000256" key="8">
    <source>
        <dbReference type="HAMAP-Rule" id="MF_00147"/>
    </source>
</evidence>
<evidence type="ECO:0000256" key="5">
    <source>
        <dbReference type="ARBA" id="ARBA00022490"/>
    </source>
</evidence>
<dbReference type="GO" id="GO:0006094">
    <property type="term" value="P:gluconeogenesis"/>
    <property type="evidence" value="ECO:0007669"/>
    <property type="project" value="UniProtKB-UniRule"/>
</dbReference>
<comment type="subunit">
    <text evidence="8 9">Homodimer.</text>
</comment>
<protein>
    <recommendedName>
        <fullName evidence="8 9">Triosephosphate isomerase</fullName>
        <shortName evidence="8">TIM</shortName>
        <shortName evidence="8">TPI</shortName>
        <ecNumber evidence="8 9">5.3.1.1</ecNumber>
    </recommendedName>
    <alternativeName>
        <fullName evidence="8">Triose-phosphate isomerase</fullName>
    </alternativeName>
</protein>
<comment type="similarity">
    <text evidence="3 8 9">Belongs to the triosephosphate isomerase family.</text>
</comment>
<feature type="binding site" evidence="8">
    <location>
        <position position="169"/>
    </location>
    <ligand>
        <name>substrate</name>
    </ligand>
</feature>
<keyword evidence="5 8" id="KW-0963">Cytoplasm</keyword>
<dbReference type="GO" id="GO:0005829">
    <property type="term" value="C:cytosol"/>
    <property type="evidence" value="ECO:0007669"/>
    <property type="project" value="TreeGrafter"/>
</dbReference>
<comment type="caution">
    <text evidence="10">The sequence shown here is derived from an EMBL/GenBank/DDBJ whole genome shotgun (WGS) entry which is preliminary data.</text>
</comment>
<dbReference type="GO" id="GO:0006096">
    <property type="term" value="P:glycolytic process"/>
    <property type="evidence" value="ECO:0007669"/>
    <property type="project" value="UniProtKB-UniRule"/>
</dbReference>
<dbReference type="Proteomes" id="UP000320359">
    <property type="component" value="Unassembled WGS sequence"/>
</dbReference>